<reference evidence="2 3" key="1">
    <citation type="submission" date="2020-06" db="EMBL/GenBank/DDBJ databases">
        <authorList>
            <person name="Li R."/>
            <person name="Bekaert M."/>
        </authorList>
    </citation>
    <scope>NUCLEOTIDE SEQUENCE [LARGE SCALE GENOMIC DNA]</scope>
    <source>
        <strain evidence="3">wild</strain>
    </source>
</reference>
<keyword evidence="3" id="KW-1185">Reference proteome</keyword>
<dbReference type="EMBL" id="CACVKT020004166">
    <property type="protein sequence ID" value="CAC5388470.1"/>
    <property type="molecule type" value="Genomic_DNA"/>
</dbReference>
<feature type="coiled-coil region" evidence="1">
    <location>
        <begin position="332"/>
        <end position="359"/>
    </location>
</feature>
<dbReference type="Proteomes" id="UP000507470">
    <property type="component" value="Unassembled WGS sequence"/>
</dbReference>
<evidence type="ECO:0000313" key="2">
    <source>
        <dbReference type="EMBL" id="CAC5388470.1"/>
    </source>
</evidence>
<evidence type="ECO:0000256" key="1">
    <source>
        <dbReference type="SAM" id="Coils"/>
    </source>
</evidence>
<proteinExistence type="predicted"/>
<keyword evidence="1" id="KW-0175">Coiled coil</keyword>
<gene>
    <name evidence="2" type="ORF">MCOR_23730</name>
</gene>
<organism evidence="2 3">
    <name type="scientific">Mytilus coruscus</name>
    <name type="common">Sea mussel</name>
    <dbReference type="NCBI Taxonomy" id="42192"/>
    <lineage>
        <taxon>Eukaryota</taxon>
        <taxon>Metazoa</taxon>
        <taxon>Spiralia</taxon>
        <taxon>Lophotrochozoa</taxon>
        <taxon>Mollusca</taxon>
        <taxon>Bivalvia</taxon>
        <taxon>Autobranchia</taxon>
        <taxon>Pteriomorphia</taxon>
        <taxon>Mytilida</taxon>
        <taxon>Mytiloidea</taxon>
        <taxon>Mytilidae</taxon>
        <taxon>Mytilinae</taxon>
        <taxon>Mytilus</taxon>
    </lineage>
</organism>
<sequence length="476" mass="55168">MDTASGNEIHDISLNYVAQQPFVPKSFIQKMIAFFTQTTVIYMHPDVKVIQEGEILRVLVNKDSEGQSNIEITIPSNGKLQHFTRTQDSTELKVLFGSILSRTENHENTQNRIFNHNSDLELGNQACFTKKDYPNFETSKIPSRLDNTYIDKGNDYSNEDHSDENKTLYHRGFPVELVSYSTRKYHLNEKSSFLESVTFRKENRSRQRETLIMFRLKGMLYSPSALMHLDMEDIEITNSIDILCISETESELRVEVLTGLNRYTAFEFVKLLQFLHNGQRVRKLKDLIPCLKLGDVKKDDPAFRERVKTESEEYIKKCYSLNQDLYGKQSQTSKIKDNKDTIDENIKRLQQEVNKTQQDIDLNMGATNGKIVGKNANAKCFTDSKWTDHNQMGNIKVRTQLDRPTWKICLQNRKDETGGVVSGYLGDPMIRQAIYEFFGQYIDCGYTGSIERPPIPWPSMHPLLPYKWRYLDNRGS</sequence>
<dbReference type="OrthoDB" id="6068679at2759"/>
<name>A0A6J8C009_MYTCO</name>
<dbReference type="AlphaFoldDB" id="A0A6J8C009"/>
<evidence type="ECO:0000313" key="3">
    <source>
        <dbReference type="Proteomes" id="UP000507470"/>
    </source>
</evidence>
<accession>A0A6J8C009</accession>
<protein>
    <submittedName>
        <fullName evidence="2">Uncharacterized protein</fullName>
    </submittedName>
</protein>